<comment type="caution">
    <text evidence="5">The sequence shown here is derived from an EMBL/GenBank/DDBJ whole genome shotgun (WGS) entry which is preliminary data.</text>
</comment>
<proteinExistence type="predicted"/>
<dbReference type="GO" id="GO:0005829">
    <property type="term" value="C:cytosol"/>
    <property type="evidence" value="ECO:0007669"/>
    <property type="project" value="TreeGrafter"/>
</dbReference>
<keyword evidence="3" id="KW-0472">Membrane</keyword>
<feature type="transmembrane region" description="Helical" evidence="3">
    <location>
        <begin position="140"/>
        <end position="157"/>
    </location>
</feature>
<dbReference type="EMBL" id="JAJEPR010000026">
    <property type="protein sequence ID" value="MCC2190706.1"/>
    <property type="molecule type" value="Genomic_DNA"/>
</dbReference>
<keyword evidence="3" id="KW-0812">Transmembrane</keyword>
<dbReference type="PANTHER" id="PTHR12304">
    <property type="entry name" value="INOSINE-URIDINE PREFERRING NUCLEOSIDE HYDROLASE"/>
    <property type="match status" value="1"/>
</dbReference>
<protein>
    <submittedName>
        <fullName evidence="5">Nucleoside hydrolase</fullName>
    </submittedName>
</protein>
<sequence>MEGKKKNLAESGNEINTAELLKRLEHPSGRVDVVLDTDTFNEIDDQFALAYLICSKEKLDLQAVYAAPFSNEKAKDPAEGMEKSYQEILHILTLMERDDLKPAVYRGSTSFLSSETEPVLSEAAKDLAERAMKYTKEKPLYVVSIGAITNIASALLLKPEIRERMVVVWLGGHSLHWPDTREFNMEHDVAAARIIFGCGVALVQLPCAGVVSEFATSGPELEYHLRGKNKLCDYLVDLTKSEAEKYAKGKAWTRIIWDVTAVAWLLDGDFEEDYLVHSPIPGYDNHYVLDPQRHFIRYVYHVKRDSLFTDLFAKLGRS</sequence>
<evidence type="ECO:0000256" key="1">
    <source>
        <dbReference type="ARBA" id="ARBA00022801"/>
    </source>
</evidence>
<dbReference type="GO" id="GO:0006152">
    <property type="term" value="P:purine nucleoside catabolic process"/>
    <property type="evidence" value="ECO:0007669"/>
    <property type="project" value="TreeGrafter"/>
</dbReference>
<evidence type="ECO:0000256" key="2">
    <source>
        <dbReference type="ARBA" id="ARBA00023295"/>
    </source>
</evidence>
<accession>A0AAE3J7C1</accession>
<reference evidence="5 6" key="1">
    <citation type="submission" date="2021-10" db="EMBL/GenBank/DDBJ databases">
        <title>Anaerobic single-cell dispensing facilitates the cultivation of human gut bacteria.</title>
        <authorList>
            <person name="Afrizal A."/>
        </authorList>
    </citation>
    <scope>NUCLEOTIDE SEQUENCE [LARGE SCALE GENOMIC DNA]</scope>
    <source>
        <strain evidence="5 6">CLA-AA-H277</strain>
    </source>
</reference>
<dbReference type="RefSeq" id="WP_227615775.1">
    <property type="nucleotide sequence ID" value="NZ_JAJEPR010000026.1"/>
</dbReference>
<evidence type="ECO:0000313" key="6">
    <source>
        <dbReference type="Proteomes" id="UP001197875"/>
    </source>
</evidence>
<dbReference type="Proteomes" id="UP001197875">
    <property type="component" value="Unassembled WGS sequence"/>
</dbReference>
<keyword evidence="3" id="KW-1133">Transmembrane helix</keyword>
<feature type="domain" description="Inosine/uridine-preferring nucleoside hydrolase" evidence="4">
    <location>
        <begin position="33"/>
        <end position="271"/>
    </location>
</feature>
<evidence type="ECO:0000259" key="4">
    <source>
        <dbReference type="Pfam" id="PF01156"/>
    </source>
</evidence>
<dbReference type="GO" id="GO:0008477">
    <property type="term" value="F:purine nucleosidase activity"/>
    <property type="evidence" value="ECO:0007669"/>
    <property type="project" value="TreeGrafter"/>
</dbReference>
<dbReference type="InterPro" id="IPR036452">
    <property type="entry name" value="Ribo_hydro-like"/>
</dbReference>
<evidence type="ECO:0000313" key="5">
    <source>
        <dbReference type="EMBL" id="MCC2190706.1"/>
    </source>
</evidence>
<dbReference type="Pfam" id="PF01156">
    <property type="entry name" value="IU_nuc_hydro"/>
    <property type="match status" value="1"/>
</dbReference>
<dbReference type="InterPro" id="IPR001910">
    <property type="entry name" value="Inosine/uridine_hydrolase_dom"/>
</dbReference>
<organism evidence="5 6">
    <name type="scientific">Fusicatenibacter faecihominis</name>
    <dbReference type="NCBI Taxonomy" id="2881276"/>
    <lineage>
        <taxon>Bacteria</taxon>
        <taxon>Bacillati</taxon>
        <taxon>Bacillota</taxon>
        <taxon>Clostridia</taxon>
        <taxon>Lachnospirales</taxon>
        <taxon>Lachnospiraceae</taxon>
        <taxon>Fusicatenibacter</taxon>
    </lineage>
</organism>
<dbReference type="PANTHER" id="PTHR12304:SF4">
    <property type="entry name" value="URIDINE NUCLEOSIDASE"/>
    <property type="match status" value="1"/>
</dbReference>
<dbReference type="AlphaFoldDB" id="A0AAE3J7C1"/>
<gene>
    <name evidence="5" type="ORF">LKD71_13015</name>
</gene>
<dbReference type="Gene3D" id="3.90.245.10">
    <property type="entry name" value="Ribonucleoside hydrolase-like"/>
    <property type="match status" value="1"/>
</dbReference>
<dbReference type="InterPro" id="IPR023186">
    <property type="entry name" value="IUNH"/>
</dbReference>
<name>A0AAE3J7C1_9FIRM</name>
<keyword evidence="1 5" id="KW-0378">Hydrolase</keyword>
<keyword evidence="6" id="KW-1185">Reference proteome</keyword>
<dbReference type="SUPFAM" id="SSF53590">
    <property type="entry name" value="Nucleoside hydrolase"/>
    <property type="match status" value="1"/>
</dbReference>
<keyword evidence="2" id="KW-0326">Glycosidase</keyword>
<evidence type="ECO:0000256" key="3">
    <source>
        <dbReference type="SAM" id="Phobius"/>
    </source>
</evidence>